<dbReference type="PANTHER" id="PTHR30055">
    <property type="entry name" value="HTH-TYPE TRANSCRIPTIONAL REGULATOR RUTR"/>
    <property type="match status" value="1"/>
</dbReference>
<organism evidence="4 5">
    <name type="scientific">Nonomuraea guangzhouensis</name>
    <dbReference type="NCBI Taxonomy" id="1291555"/>
    <lineage>
        <taxon>Bacteria</taxon>
        <taxon>Bacillati</taxon>
        <taxon>Actinomycetota</taxon>
        <taxon>Actinomycetes</taxon>
        <taxon>Streptosporangiales</taxon>
        <taxon>Streptosporangiaceae</taxon>
        <taxon>Nonomuraea</taxon>
    </lineage>
</organism>
<dbReference type="PROSITE" id="PS50977">
    <property type="entry name" value="HTH_TETR_2"/>
    <property type="match status" value="1"/>
</dbReference>
<proteinExistence type="predicted"/>
<evidence type="ECO:0000259" key="3">
    <source>
        <dbReference type="PROSITE" id="PS50977"/>
    </source>
</evidence>
<feature type="domain" description="HTH tetR-type" evidence="3">
    <location>
        <begin position="15"/>
        <end position="75"/>
    </location>
</feature>
<reference evidence="5" key="1">
    <citation type="journal article" date="2019" name="Int. J. Syst. Evol. Microbiol.">
        <title>The Global Catalogue of Microorganisms (GCM) 10K type strain sequencing project: providing services to taxonomists for standard genome sequencing and annotation.</title>
        <authorList>
            <consortium name="The Broad Institute Genomics Platform"/>
            <consortium name="The Broad Institute Genome Sequencing Center for Infectious Disease"/>
            <person name="Wu L."/>
            <person name="Ma J."/>
        </authorList>
    </citation>
    <scope>NUCLEOTIDE SEQUENCE [LARGE SCALE GENOMIC DNA]</scope>
    <source>
        <strain evidence="5">CGMCC 1.15399</strain>
    </source>
</reference>
<dbReference type="PANTHER" id="PTHR30055:SF235">
    <property type="entry name" value="TRANSCRIPTIONAL REGULATORY PROTEIN"/>
    <property type="match status" value="1"/>
</dbReference>
<feature type="DNA-binding region" description="H-T-H motif" evidence="2">
    <location>
        <begin position="38"/>
        <end position="57"/>
    </location>
</feature>
<dbReference type="EMBL" id="JBHUCM010000012">
    <property type="protein sequence ID" value="MFD1537833.1"/>
    <property type="molecule type" value="Genomic_DNA"/>
</dbReference>
<evidence type="ECO:0000313" key="5">
    <source>
        <dbReference type="Proteomes" id="UP001597097"/>
    </source>
</evidence>
<gene>
    <name evidence="4" type="ORF">ACFSJ0_12345</name>
</gene>
<keyword evidence="5" id="KW-1185">Reference proteome</keyword>
<sequence>MSDEKPRRTRAEQRRETEARILAAARATFAELGYERTTIRGVASAAGVNAGLVMHYFGSKEELFSRAAMLPEEELPVGHPAEALLTSLRRRLDDEPVASLVVLRSMLTHAEASGEFRVAASAWLDRVGAAIPAADAELRAGLISAIINGVVLDRYLLKLSSLADAPADDILALLRPCFESLAGESG</sequence>
<evidence type="ECO:0000256" key="1">
    <source>
        <dbReference type="ARBA" id="ARBA00023125"/>
    </source>
</evidence>
<dbReference type="Pfam" id="PF00440">
    <property type="entry name" value="TetR_N"/>
    <property type="match status" value="1"/>
</dbReference>
<accession>A0ABW4G549</accession>
<dbReference type="RefSeq" id="WP_219530934.1">
    <property type="nucleotide sequence ID" value="NZ_JAHKRM010000010.1"/>
</dbReference>
<evidence type="ECO:0000256" key="2">
    <source>
        <dbReference type="PROSITE-ProRule" id="PRU00335"/>
    </source>
</evidence>
<dbReference type="InterPro" id="IPR041678">
    <property type="entry name" value="TetR_C_16"/>
</dbReference>
<comment type="caution">
    <text evidence="4">The sequence shown here is derived from an EMBL/GenBank/DDBJ whole genome shotgun (WGS) entry which is preliminary data.</text>
</comment>
<protein>
    <submittedName>
        <fullName evidence="4">TetR/AcrR family transcriptional regulator</fullName>
    </submittedName>
</protein>
<dbReference type="Pfam" id="PF17920">
    <property type="entry name" value="TetR_C_16"/>
    <property type="match status" value="1"/>
</dbReference>
<keyword evidence="1 2" id="KW-0238">DNA-binding</keyword>
<dbReference type="Proteomes" id="UP001597097">
    <property type="component" value="Unassembled WGS sequence"/>
</dbReference>
<name>A0ABW4G549_9ACTN</name>
<dbReference type="InterPro" id="IPR050109">
    <property type="entry name" value="HTH-type_TetR-like_transc_reg"/>
</dbReference>
<evidence type="ECO:0000313" key="4">
    <source>
        <dbReference type="EMBL" id="MFD1537833.1"/>
    </source>
</evidence>
<dbReference type="InterPro" id="IPR001647">
    <property type="entry name" value="HTH_TetR"/>
</dbReference>